<evidence type="ECO:0000313" key="6">
    <source>
        <dbReference type="Proteomes" id="UP000239560"/>
    </source>
</evidence>
<evidence type="ECO:0000313" key="5">
    <source>
        <dbReference type="EMBL" id="PRQ74008.1"/>
    </source>
</evidence>
<dbReference type="GO" id="GO:0005783">
    <property type="term" value="C:endoplasmic reticulum"/>
    <property type="evidence" value="ECO:0007669"/>
    <property type="project" value="TreeGrafter"/>
</dbReference>
<dbReference type="Gene3D" id="3.40.50.720">
    <property type="entry name" value="NAD(P)-binding Rossmann-like Domain"/>
    <property type="match status" value="1"/>
</dbReference>
<dbReference type="CDD" id="cd05374">
    <property type="entry name" value="17beta-HSD-like_SDR_c"/>
    <property type="match status" value="1"/>
</dbReference>
<accession>A0A2T0A7L4</accession>
<dbReference type="OrthoDB" id="2102561at2759"/>
<dbReference type="PROSITE" id="PS00061">
    <property type="entry name" value="ADH_SHORT"/>
    <property type="match status" value="1"/>
</dbReference>
<proteinExistence type="inferred from homology"/>
<dbReference type="EMBL" id="LCTV02000007">
    <property type="protein sequence ID" value="PRQ74008.1"/>
    <property type="molecule type" value="Genomic_DNA"/>
</dbReference>
<dbReference type="PANTHER" id="PTHR44169">
    <property type="entry name" value="NADPH-DEPENDENT 1-ACYLDIHYDROXYACETONE PHOSPHATE REDUCTASE"/>
    <property type="match status" value="1"/>
</dbReference>
<name>A0A2T0A7L4_RHOTO</name>
<protein>
    <submittedName>
        <fullName evidence="5">Oxidoreductase</fullName>
    </submittedName>
</protein>
<dbReference type="InterPro" id="IPR020904">
    <property type="entry name" value="Sc_DH/Rdtase_CS"/>
</dbReference>
<evidence type="ECO:0000256" key="4">
    <source>
        <dbReference type="RuleBase" id="RU000363"/>
    </source>
</evidence>
<dbReference type="Pfam" id="PF00106">
    <property type="entry name" value="adh_short"/>
    <property type="match status" value="1"/>
</dbReference>
<comment type="similarity">
    <text evidence="1 4">Belongs to the short-chain dehydrogenases/reductases (SDR) family.</text>
</comment>
<comment type="caution">
    <text evidence="5">The sequence shown here is derived from an EMBL/GenBank/DDBJ whole genome shotgun (WGS) entry which is preliminary data.</text>
</comment>
<evidence type="ECO:0000256" key="1">
    <source>
        <dbReference type="ARBA" id="ARBA00006484"/>
    </source>
</evidence>
<dbReference type="InterPro" id="IPR036291">
    <property type="entry name" value="NAD(P)-bd_dom_sf"/>
</dbReference>
<gene>
    <name evidence="5" type="ORF">AAT19DRAFT_15575</name>
</gene>
<dbReference type="GO" id="GO:0016491">
    <property type="term" value="F:oxidoreductase activity"/>
    <property type="evidence" value="ECO:0007669"/>
    <property type="project" value="UniProtKB-KW"/>
</dbReference>
<dbReference type="InterPro" id="IPR002347">
    <property type="entry name" value="SDR_fam"/>
</dbReference>
<dbReference type="AlphaFoldDB" id="A0A2T0A7L4"/>
<dbReference type="PANTHER" id="PTHR44169:SF6">
    <property type="entry name" value="NADPH-DEPENDENT 1-ACYLDIHYDROXYACETONE PHOSPHATE REDUCTASE"/>
    <property type="match status" value="1"/>
</dbReference>
<evidence type="ECO:0000256" key="3">
    <source>
        <dbReference type="ARBA" id="ARBA00023002"/>
    </source>
</evidence>
<keyword evidence="2" id="KW-0521">NADP</keyword>
<evidence type="ECO:0000256" key="2">
    <source>
        <dbReference type="ARBA" id="ARBA00022857"/>
    </source>
</evidence>
<dbReference type="PRINTS" id="PR00080">
    <property type="entry name" value="SDRFAMILY"/>
</dbReference>
<organism evidence="5 6">
    <name type="scientific">Rhodotorula toruloides</name>
    <name type="common">Yeast</name>
    <name type="synonym">Rhodosporidium toruloides</name>
    <dbReference type="NCBI Taxonomy" id="5286"/>
    <lineage>
        <taxon>Eukaryota</taxon>
        <taxon>Fungi</taxon>
        <taxon>Dikarya</taxon>
        <taxon>Basidiomycota</taxon>
        <taxon>Pucciniomycotina</taxon>
        <taxon>Microbotryomycetes</taxon>
        <taxon>Sporidiobolales</taxon>
        <taxon>Sporidiobolaceae</taxon>
        <taxon>Rhodotorula</taxon>
    </lineage>
</organism>
<dbReference type="SUPFAM" id="SSF51735">
    <property type="entry name" value="NAD(P)-binding Rossmann-fold domains"/>
    <property type="match status" value="1"/>
</dbReference>
<sequence length="347" mass="37772">MDPSSACRSGSLYQHPSVRQPFAVIESLFLACSWRTKRELASGKMATGRKVVLVTGSSAGGIGCVCFSSSFVLPHLRFCEANALCQEFHKRGCIVYASARRLESLQTLPEEVHKVALDVTSLESCRSVVDKIVKEQGRIDVLVNNAGAGGTGAVLDADVESEEGARATFETNFFAPLRLSKLVAVPMAERRSGLIVNIGSIVGNIPTPWSGIYSASKAALHSITETLRMEVKGLGIDVMLVAPGAITSQFGKKQLNSFQMPEDSLFKDVADKIAERAEMSQRADHTMPAAVLASGIVSRALRKRPARYYTAGGKSWLFWVFERIPRIVVWTLLGRILGTDKVGRKRR</sequence>
<keyword evidence="3" id="KW-0560">Oxidoreductase</keyword>
<reference evidence="5 6" key="1">
    <citation type="journal article" date="2018" name="Elife">
        <title>Functional genomics of lipid metabolism in the oleaginous yeast Rhodosporidium toruloides.</title>
        <authorList>
            <person name="Coradetti S.T."/>
            <person name="Pinel D."/>
            <person name="Geiselman G."/>
            <person name="Ito M."/>
            <person name="Mondo S."/>
            <person name="Reilly M.C."/>
            <person name="Cheng Y.F."/>
            <person name="Bauer S."/>
            <person name="Grigoriev I."/>
            <person name="Gladden J.M."/>
            <person name="Simmons B.A."/>
            <person name="Brem R."/>
            <person name="Arkin A.P."/>
            <person name="Skerker J.M."/>
        </authorList>
    </citation>
    <scope>NUCLEOTIDE SEQUENCE [LARGE SCALE GENOMIC DNA]</scope>
    <source>
        <strain evidence="5 6">NBRC 0880</strain>
    </source>
</reference>
<dbReference type="Proteomes" id="UP000239560">
    <property type="component" value="Unassembled WGS sequence"/>
</dbReference>
<dbReference type="PRINTS" id="PR00081">
    <property type="entry name" value="GDHRDH"/>
</dbReference>